<evidence type="ECO:0000313" key="2">
    <source>
        <dbReference type="Proteomes" id="UP001165289"/>
    </source>
</evidence>
<organism evidence="1 2">
    <name type="scientific">Oopsacas minuta</name>
    <dbReference type="NCBI Taxonomy" id="111878"/>
    <lineage>
        <taxon>Eukaryota</taxon>
        <taxon>Metazoa</taxon>
        <taxon>Porifera</taxon>
        <taxon>Hexactinellida</taxon>
        <taxon>Hexasterophora</taxon>
        <taxon>Lyssacinosida</taxon>
        <taxon>Leucopsacidae</taxon>
        <taxon>Oopsacas</taxon>
    </lineage>
</organism>
<accession>A0AAV7JWT3</accession>
<sequence length="205" mass="23605">MKQQKSMNRNVNKESNLFSNICESSKIEVSPQNTPAGMKRQYYFSAEARLVGIKPLGEDDNFFNTFASTTEIMQQYYNKRKEGRRAFKYIPTSNPKLALGVDKYHIFHMETVSPDNQQGREELNFDIQHISAYGSHVDYLNVFSIIVVDEILDYVPTCLVFKFSGIKERHRTAEAFIQTLNCISTEINGVFTFETSTNHLSNVIF</sequence>
<protein>
    <submittedName>
        <fullName evidence="1">Uncharacterized protein</fullName>
    </submittedName>
</protein>
<dbReference type="EMBL" id="JAKMXF010000297">
    <property type="protein sequence ID" value="KAI6652910.1"/>
    <property type="molecule type" value="Genomic_DNA"/>
</dbReference>
<dbReference type="Proteomes" id="UP001165289">
    <property type="component" value="Unassembled WGS sequence"/>
</dbReference>
<reference evidence="1 2" key="1">
    <citation type="journal article" date="2023" name="BMC Biol.">
        <title>The compact genome of the sponge Oopsacas minuta (Hexactinellida) is lacking key metazoan core genes.</title>
        <authorList>
            <person name="Santini S."/>
            <person name="Schenkelaars Q."/>
            <person name="Jourda C."/>
            <person name="Duchesne M."/>
            <person name="Belahbib H."/>
            <person name="Rocher C."/>
            <person name="Selva M."/>
            <person name="Riesgo A."/>
            <person name="Vervoort M."/>
            <person name="Leys S.P."/>
            <person name="Kodjabachian L."/>
            <person name="Le Bivic A."/>
            <person name="Borchiellini C."/>
            <person name="Claverie J.M."/>
            <person name="Renard E."/>
        </authorList>
    </citation>
    <scope>NUCLEOTIDE SEQUENCE [LARGE SCALE GENOMIC DNA]</scope>
    <source>
        <strain evidence="1">SPO-2</strain>
    </source>
</reference>
<dbReference type="AlphaFoldDB" id="A0AAV7JWT3"/>
<proteinExistence type="predicted"/>
<gene>
    <name evidence="1" type="ORF">LOD99_4296</name>
</gene>
<name>A0AAV7JWT3_9METZ</name>
<comment type="caution">
    <text evidence="1">The sequence shown here is derived from an EMBL/GenBank/DDBJ whole genome shotgun (WGS) entry which is preliminary data.</text>
</comment>
<keyword evidence="2" id="KW-1185">Reference proteome</keyword>
<evidence type="ECO:0000313" key="1">
    <source>
        <dbReference type="EMBL" id="KAI6652910.1"/>
    </source>
</evidence>